<proteinExistence type="predicted"/>
<sequence length="160" mass="17671">MKLVVCAKAKGIVSISVTLGERNLLKFVCDLNLHLPLEEDTLNLNLGLVIQMVFCDSVANAFMGEIIKESISPTSEGSALILGGDRMDQFGSLSTLKFGSVQGANPFTEDEIMAVLLQKRKVTTEDLVVKFRARLKSSKCWMQNKSILQKKVLLAIFHLK</sequence>
<dbReference type="AlphaFoldDB" id="A0A2G5D3Y2"/>
<dbReference type="InParanoid" id="A0A2G5D3Y2"/>
<protein>
    <submittedName>
        <fullName evidence="1">Uncharacterized protein</fullName>
    </submittedName>
</protein>
<reference evidence="1 2" key="1">
    <citation type="submission" date="2017-09" db="EMBL/GenBank/DDBJ databases">
        <title>WGS assembly of Aquilegia coerulea Goldsmith.</title>
        <authorList>
            <person name="Hodges S."/>
            <person name="Kramer E."/>
            <person name="Nordborg M."/>
            <person name="Tomkins J."/>
            <person name="Borevitz J."/>
            <person name="Derieg N."/>
            <person name="Yan J."/>
            <person name="Mihaltcheva S."/>
            <person name="Hayes R.D."/>
            <person name="Rokhsar D."/>
        </authorList>
    </citation>
    <scope>NUCLEOTIDE SEQUENCE [LARGE SCALE GENOMIC DNA]</scope>
    <source>
        <strain evidence="2">cv. Goldsmith</strain>
    </source>
</reference>
<dbReference type="STRING" id="218851.A0A2G5D3Y2"/>
<dbReference type="OrthoDB" id="76676at2759"/>
<name>A0A2G5D3Y2_AQUCA</name>
<gene>
    <name evidence="1" type="ORF">AQUCO_02800123v1</name>
</gene>
<dbReference type="InterPro" id="IPR036388">
    <property type="entry name" value="WH-like_DNA-bd_sf"/>
</dbReference>
<dbReference type="EMBL" id="KZ305045">
    <property type="protein sequence ID" value="PIA38229.1"/>
    <property type="molecule type" value="Genomic_DNA"/>
</dbReference>
<organism evidence="1 2">
    <name type="scientific">Aquilegia coerulea</name>
    <name type="common">Rocky mountain columbine</name>
    <dbReference type="NCBI Taxonomy" id="218851"/>
    <lineage>
        <taxon>Eukaryota</taxon>
        <taxon>Viridiplantae</taxon>
        <taxon>Streptophyta</taxon>
        <taxon>Embryophyta</taxon>
        <taxon>Tracheophyta</taxon>
        <taxon>Spermatophyta</taxon>
        <taxon>Magnoliopsida</taxon>
        <taxon>Ranunculales</taxon>
        <taxon>Ranunculaceae</taxon>
        <taxon>Thalictroideae</taxon>
        <taxon>Aquilegia</taxon>
    </lineage>
</organism>
<accession>A0A2G5D3Y2</accession>
<keyword evidence="2" id="KW-1185">Reference proteome</keyword>
<dbReference type="SUPFAM" id="SSF46785">
    <property type="entry name" value="Winged helix' DNA-binding domain"/>
    <property type="match status" value="1"/>
</dbReference>
<dbReference type="InterPro" id="IPR036390">
    <property type="entry name" value="WH_DNA-bd_sf"/>
</dbReference>
<dbReference type="Proteomes" id="UP000230069">
    <property type="component" value="Unassembled WGS sequence"/>
</dbReference>
<dbReference type="Gene3D" id="1.10.10.10">
    <property type="entry name" value="Winged helix-like DNA-binding domain superfamily/Winged helix DNA-binding domain"/>
    <property type="match status" value="1"/>
</dbReference>
<evidence type="ECO:0000313" key="2">
    <source>
        <dbReference type="Proteomes" id="UP000230069"/>
    </source>
</evidence>
<evidence type="ECO:0000313" key="1">
    <source>
        <dbReference type="EMBL" id="PIA38229.1"/>
    </source>
</evidence>